<dbReference type="Proteomes" id="UP001476247">
    <property type="component" value="Unassembled WGS sequence"/>
</dbReference>
<evidence type="ECO:0000313" key="2">
    <source>
        <dbReference type="Proteomes" id="UP001476247"/>
    </source>
</evidence>
<sequence>MQVADQTYNHVSESIYEQEYEALAKRLNEFPKLKELVLMKQSNGASIDCFDHLLVKDTLEHVTLKLYGKPLLSVESLDLSKVAPLPRVSDLIISCLPANDDSLLYIMYKFGALKNIVFDLTGQIYKLEGNFIMHDIDEPSHFYSPPVVAKFLQYIMNIPFYRLDRFYICNSLQVLDHMPTTTLETLKIRYAEREEYELYADMSIDLRCDGTTTKDFLTQPKSPVEFRILNEEIHTCFIDLFGCHIKRLHLIETPVFEPQGKGHYLDQIFLFCNKLEVLVLSSHAIQQCNPMFRRSRSITQLSLRSMVIANQIFPELSVRLPLLSRLILWNCSYSDYNGKPKKNRQVMIDMPYTSLTSLVICYLFEYKEQRHDVLFKICTLNGEKFFNVIINGTNGNEALELDNILYKSLLAATLTVNYVIHAKSVDAIDFHADDKKCTIQL</sequence>
<organism evidence="1 2">
    <name type="scientific">Helicostylum pulchrum</name>
    <dbReference type="NCBI Taxonomy" id="562976"/>
    <lineage>
        <taxon>Eukaryota</taxon>
        <taxon>Fungi</taxon>
        <taxon>Fungi incertae sedis</taxon>
        <taxon>Mucoromycota</taxon>
        <taxon>Mucoromycotina</taxon>
        <taxon>Mucoromycetes</taxon>
        <taxon>Mucorales</taxon>
        <taxon>Mucorineae</taxon>
        <taxon>Mucoraceae</taxon>
        <taxon>Helicostylum</taxon>
    </lineage>
</organism>
<proteinExistence type="predicted"/>
<name>A0ABP9Y8E5_9FUNG</name>
<accession>A0ABP9Y8E5</accession>
<gene>
    <name evidence="1" type="ORF">HPULCUR_008495</name>
</gene>
<reference evidence="1 2" key="1">
    <citation type="submission" date="2024-04" db="EMBL/GenBank/DDBJ databases">
        <title>genome sequences of Mucor flavus KT1a and Helicostylum pulchrum KT1b strains isolation_sourced from the surface of a dry-aged beef.</title>
        <authorList>
            <person name="Toyotome T."/>
            <person name="Hosono M."/>
            <person name="Torimaru M."/>
            <person name="Fukuda K."/>
            <person name="Mikami N."/>
        </authorList>
    </citation>
    <scope>NUCLEOTIDE SEQUENCE [LARGE SCALE GENOMIC DNA]</scope>
    <source>
        <strain evidence="1 2">KT1b</strain>
    </source>
</reference>
<evidence type="ECO:0000313" key="1">
    <source>
        <dbReference type="EMBL" id="GAA5803020.1"/>
    </source>
</evidence>
<comment type="caution">
    <text evidence="1">The sequence shown here is derived from an EMBL/GenBank/DDBJ whole genome shotgun (WGS) entry which is preliminary data.</text>
</comment>
<dbReference type="SUPFAM" id="SSF52058">
    <property type="entry name" value="L domain-like"/>
    <property type="match status" value="1"/>
</dbReference>
<keyword evidence="2" id="KW-1185">Reference proteome</keyword>
<dbReference type="EMBL" id="BAABUJ010000025">
    <property type="protein sequence ID" value="GAA5803020.1"/>
    <property type="molecule type" value="Genomic_DNA"/>
</dbReference>
<protein>
    <submittedName>
        <fullName evidence="1">Uncharacterized protein</fullName>
    </submittedName>
</protein>